<dbReference type="AlphaFoldDB" id="A0A0R1H498"/>
<keyword evidence="4 7" id="KW-0812">Transmembrane</keyword>
<evidence type="ECO:0000259" key="8">
    <source>
        <dbReference type="Pfam" id="PF00482"/>
    </source>
</evidence>
<feature type="transmembrane region" description="Helical" evidence="7">
    <location>
        <begin position="15"/>
        <end position="40"/>
    </location>
</feature>
<comment type="caution">
    <text evidence="9">The sequence shown here is derived from an EMBL/GenBank/DDBJ whole genome shotgun (WGS) entry which is preliminary data.</text>
</comment>
<evidence type="ECO:0000313" key="9">
    <source>
        <dbReference type="EMBL" id="KRK41000.1"/>
    </source>
</evidence>
<keyword evidence="6 7" id="KW-0472">Membrane</keyword>
<keyword evidence="10" id="KW-1185">Reference proteome</keyword>
<keyword evidence="5 7" id="KW-1133">Transmembrane helix</keyword>
<accession>A0A0R1H498</accession>
<feature type="domain" description="Type II secretion system protein GspF" evidence="8">
    <location>
        <begin position="15"/>
        <end position="134"/>
    </location>
</feature>
<evidence type="ECO:0000256" key="6">
    <source>
        <dbReference type="ARBA" id="ARBA00023136"/>
    </source>
</evidence>
<dbReference type="RefSeq" id="WP_057903129.1">
    <property type="nucleotide sequence ID" value="NZ_AZDA01000001.1"/>
</dbReference>
<sequence>MRQAKPAALKFQADFFLLLADLLQAGFSLAQSLLFISILLPKEAQRLDRLIDHLAAGGRLASGLAEIGIQSDIVNQMLITEQHGDLTKSLSQTGHLLSERLRQQQKLRQLLRYPVLLLVILVGLIGAVKVWLTPEIQSWQLALNRNVLRYWQALGLILAVISVSLGGLIWRSWHTQNPLQRAQRFCQLPLIGKSCRYYYHYYLLTNLGTLLANGLHLDEICRFLLELSPTSLLHAIGQELQPALQAGQPPRVLIQQINLLPPELDLFVQRGQTPTLLGRALVMQAQLTYRKLLVSLGRLATYLQPILLLLVALVIIGIYLSILLPLYQMMEGMY</sequence>
<dbReference type="Proteomes" id="UP000051461">
    <property type="component" value="Unassembled WGS sequence"/>
</dbReference>
<evidence type="ECO:0000256" key="4">
    <source>
        <dbReference type="ARBA" id="ARBA00022692"/>
    </source>
</evidence>
<evidence type="ECO:0000256" key="5">
    <source>
        <dbReference type="ARBA" id="ARBA00022989"/>
    </source>
</evidence>
<dbReference type="STRING" id="1423726.FC07_GL001698"/>
<organism evidence="9 10">
    <name type="scientific">Loigolactobacillus bifermentans DSM 20003</name>
    <dbReference type="NCBI Taxonomy" id="1423726"/>
    <lineage>
        <taxon>Bacteria</taxon>
        <taxon>Bacillati</taxon>
        <taxon>Bacillota</taxon>
        <taxon>Bacilli</taxon>
        <taxon>Lactobacillales</taxon>
        <taxon>Lactobacillaceae</taxon>
        <taxon>Loigolactobacillus</taxon>
    </lineage>
</organism>
<dbReference type="InterPro" id="IPR003004">
    <property type="entry name" value="GspF/PilC"/>
</dbReference>
<dbReference type="PANTHER" id="PTHR30012">
    <property type="entry name" value="GENERAL SECRETION PATHWAY PROTEIN"/>
    <property type="match status" value="1"/>
</dbReference>
<dbReference type="Gene3D" id="1.20.81.30">
    <property type="entry name" value="Type II secretion system (T2SS), domain F"/>
    <property type="match status" value="1"/>
</dbReference>
<proteinExistence type="inferred from homology"/>
<evidence type="ECO:0000256" key="2">
    <source>
        <dbReference type="ARBA" id="ARBA00005745"/>
    </source>
</evidence>
<name>A0A0R1H498_9LACO</name>
<feature type="transmembrane region" description="Helical" evidence="7">
    <location>
        <begin position="306"/>
        <end position="327"/>
    </location>
</feature>
<dbReference type="PANTHER" id="PTHR30012:SF0">
    <property type="entry name" value="TYPE II SECRETION SYSTEM PROTEIN F-RELATED"/>
    <property type="match status" value="1"/>
</dbReference>
<feature type="transmembrane region" description="Helical" evidence="7">
    <location>
        <begin position="151"/>
        <end position="170"/>
    </location>
</feature>
<dbReference type="Pfam" id="PF00482">
    <property type="entry name" value="T2SSF"/>
    <property type="match status" value="2"/>
</dbReference>
<dbReference type="OrthoDB" id="2145980at2"/>
<protein>
    <submittedName>
        <fullName evidence="9">ComG operon protein 2</fullName>
    </submittedName>
</protein>
<feature type="domain" description="Type II secretion system protein GspF" evidence="8">
    <location>
        <begin position="204"/>
        <end position="325"/>
    </location>
</feature>
<evidence type="ECO:0000256" key="1">
    <source>
        <dbReference type="ARBA" id="ARBA00004651"/>
    </source>
</evidence>
<comment type="similarity">
    <text evidence="2">Belongs to the GSP F family.</text>
</comment>
<keyword evidence="3" id="KW-1003">Cell membrane</keyword>
<feature type="transmembrane region" description="Helical" evidence="7">
    <location>
        <begin position="110"/>
        <end position="131"/>
    </location>
</feature>
<evidence type="ECO:0000256" key="3">
    <source>
        <dbReference type="ARBA" id="ARBA00022475"/>
    </source>
</evidence>
<dbReference type="PATRIC" id="fig|1423726.3.peg.1758"/>
<dbReference type="InterPro" id="IPR042094">
    <property type="entry name" value="T2SS_GspF_sf"/>
</dbReference>
<evidence type="ECO:0000256" key="7">
    <source>
        <dbReference type="SAM" id="Phobius"/>
    </source>
</evidence>
<dbReference type="GO" id="GO:0005886">
    <property type="term" value="C:plasma membrane"/>
    <property type="evidence" value="ECO:0007669"/>
    <property type="project" value="UniProtKB-SubCell"/>
</dbReference>
<dbReference type="EMBL" id="AZDA01000001">
    <property type="protein sequence ID" value="KRK41000.1"/>
    <property type="molecule type" value="Genomic_DNA"/>
</dbReference>
<reference evidence="9 10" key="1">
    <citation type="journal article" date="2015" name="Genome Announc.">
        <title>Expanding the biotechnology potential of lactobacilli through comparative genomics of 213 strains and associated genera.</title>
        <authorList>
            <person name="Sun Z."/>
            <person name="Harris H.M."/>
            <person name="McCann A."/>
            <person name="Guo C."/>
            <person name="Argimon S."/>
            <person name="Zhang W."/>
            <person name="Yang X."/>
            <person name="Jeffery I.B."/>
            <person name="Cooney J.C."/>
            <person name="Kagawa T.F."/>
            <person name="Liu W."/>
            <person name="Song Y."/>
            <person name="Salvetti E."/>
            <person name="Wrobel A."/>
            <person name="Rasinkangas P."/>
            <person name="Parkhill J."/>
            <person name="Rea M.C."/>
            <person name="O'Sullivan O."/>
            <person name="Ritari J."/>
            <person name="Douillard F.P."/>
            <person name="Paul Ross R."/>
            <person name="Yang R."/>
            <person name="Briner A.E."/>
            <person name="Felis G.E."/>
            <person name="de Vos W.M."/>
            <person name="Barrangou R."/>
            <person name="Klaenhammer T.R."/>
            <person name="Caufield P.W."/>
            <person name="Cui Y."/>
            <person name="Zhang H."/>
            <person name="O'Toole P.W."/>
        </authorList>
    </citation>
    <scope>NUCLEOTIDE SEQUENCE [LARGE SCALE GENOMIC DNA]</scope>
    <source>
        <strain evidence="9 10">DSM 20003</strain>
    </source>
</reference>
<dbReference type="InterPro" id="IPR018076">
    <property type="entry name" value="T2SS_GspF_dom"/>
</dbReference>
<comment type="subcellular location">
    <subcellularLocation>
        <location evidence="1">Cell membrane</location>
        <topology evidence="1">Multi-pass membrane protein</topology>
    </subcellularLocation>
</comment>
<evidence type="ECO:0000313" key="10">
    <source>
        <dbReference type="Proteomes" id="UP000051461"/>
    </source>
</evidence>
<gene>
    <name evidence="9" type="ORF">FC07_GL001698</name>
</gene>